<dbReference type="EMBL" id="QGKM01000053">
    <property type="protein sequence ID" value="PWQ94815.1"/>
    <property type="molecule type" value="Genomic_DNA"/>
</dbReference>
<evidence type="ECO:0000256" key="1">
    <source>
        <dbReference type="ARBA" id="ARBA00009716"/>
    </source>
</evidence>
<dbReference type="AlphaFoldDB" id="A0A317C833"/>
<dbReference type="GO" id="GO:0015930">
    <property type="term" value="F:glutamate synthase activity"/>
    <property type="evidence" value="ECO:0007669"/>
    <property type="project" value="InterPro"/>
</dbReference>
<gene>
    <name evidence="5" type="ORF">DKW60_16375</name>
</gene>
<dbReference type="PANTHER" id="PTHR43819:SF1">
    <property type="entry name" value="ARCHAEAL-TYPE GLUTAMATE SYNTHASE [NADPH]"/>
    <property type="match status" value="1"/>
</dbReference>
<keyword evidence="3" id="KW-1133">Transmembrane helix</keyword>
<keyword evidence="3" id="KW-0812">Transmembrane</keyword>
<dbReference type="Pfam" id="PF01645">
    <property type="entry name" value="Glu_synthase"/>
    <property type="match status" value="1"/>
</dbReference>
<comment type="similarity">
    <text evidence="1 2">Belongs to the glutamate synthase family.</text>
</comment>
<organism evidence="5 6">
    <name type="scientific">Leucothrix pacifica</name>
    <dbReference type="NCBI Taxonomy" id="1247513"/>
    <lineage>
        <taxon>Bacteria</taxon>
        <taxon>Pseudomonadati</taxon>
        <taxon>Pseudomonadota</taxon>
        <taxon>Gammaproteobacteria</taxon>
        <taxon>Thiotrichales</taxon>
        <taxon>Thiotrichaceae</taxon>
        <taxon>Leucothrix</taxon>
    </lineage>
</organism>
<dbReference type="InterPro" id="IPR027283">
    <property type="entry name" value="YerD"/>
</dbReference>
<dbReference type="Proteomes" id="UP000245539">
    <property type="component" value="Unassembled WGS sequence"/>
</dbReference>
<comment type="caution">
    <text evidence="5">The sequence shown here is derived from an EMBL/GenBank/DDBJ whole genome shotgun (WGS) entry which is preliminary data.</text>
</comment>
<sequence length="527" mass="57598">MSVRTVFVLTAVISTVATIFLSFFWPALLWLFLIIVPLVLLGVHDMTQKRRSLLRLYPVVGRIRYMLESIRPEIQQYFIESDIDGRPISREFRSLIYQRAKGQRDTRPFGTLFDAYREGYEWLAHSISPSHIEDHNLRVVFGGPDCKQPYAASPLNISAMSYGSLSKTAIKALNSGAKKGGFAHNTGEGGVSPYHLEAGGDLIWQIGTGYFGCRNAEGGFDAEQFAETANLENVKMIEIKLSQGAKPGHGGILPAAKLTEEIAAIRHVPMGKDVISPSGHSSFSDPQGLLAFVKQLRELSNGKPIGFKLCIGRKSEFLAICKAMVITGITPDFITIDGGEGGTGASPVELTNSVGTPMREGLSFANAALIGFGLRDKMRLIAAGKVFSAFHMARTMALGADTVNVARGMMLALGCIQSRSCNNDHCPTGIATQNPERYMALDVTDKSERVARYQGAMIKHLVEIMEAAGLHRVEDISPDLVMRRVNNETVKTFSELYPALESGCLINENTVPDGWLRDWAAANPGQW</sequence>
<proteinExistence type="inferred from homology"/>
<dbReference type="PIRSF" id="PIRSF006429">
    <property type="entry name" value="GOGAT_lg_2"/>
    <property type="match status" value="1"/>
</dbReference>
<keyword evidence="6" id="KW-1185">Reference proteome</keyword>
<dbReference type="CDD" id="cd02808">
    <property type="entry name" value="GltS_FMN"/>
    <property type="match status" value="1"/>
</dbReference>
<dbReference type="Gene3D" id="3.20.20.70">
    <property type="entry name" value="Aldolase class I"/>
    <property type="match status" value="1"/>
</dbReference>
<dbReference type="GO" id="GO:0006537">
    <property type="term" value="P:glutamate biosynthetic process"/>
    <property type="evidence" value="ECO:0007669"/>
    <property type="project" value="InterPro"/>
</dbReference>
<dbReference type="RefSeq" id="WP_109838744.1">
    <property type="nucleotide sequence ID" value="NZ_QGKM01000053.1"/>
</dbReference>
<feature type="domain" description="Glutamate synthase" evidence="4">
    <location>
        <begin position="151"/>
        <end position="470"/>
    </location>
</feature>
<dbReference type="PIRSF" id="PIRSF500060">
    <property type="entry name" value="UCP500060"/>
    <property type="match status" value="1"/>
</dbReference>
<evidence type="ECO:0000256" key="2">
    <source>
        <dbReference type="PIRNR" id="PIRNR006429"/>
    </source>
</evidence>
<reference evidence="5 6" key="1">
    <citation type="submission" date="2018-05" db="EMBL/GenBank/DDBJ databases">
        <title>Leucothrix arctica sp. nov., isolated from Arctic seawater.</title>
        <authorList>
            <person name="Choi A."/>
            <person name="Baek K."/>
        </authorList>
    </citation>
    <scope>NUCLEOTIDE SEQUENCE [LARGE SCALE GENOMIC DNA]</scope>
    <source>
        <strain evidence="5 6">JCM 18388</strain>
    </source>
</reference>
<dbReference type="SUPFAM" id="SSF51395">
    <property type="entry name" value="FMN-linked oxidoreductases"/>
    <property type="match status" value="1"/>
</dbReference>
<protein>
    <submittedName>
        <fullName evidence="5">FMN-binding glutamate synthase family protein</fullName>
    </submittedName>
</protein>
<dbReference type="PANTHER" id="PTHR43819">
    <property type="entry name" value="ARCHAEAL-TYPE GLUTAMATE SYNTHASE [NADPH]"/>
    <property type="match status" value="1"/>
</dbReference>
<dbReference type="OrthoDB" id="9758182at2"/>
<accession>A0A317C833</accession>
<keyword evidence="3" id="KW-0472">Membrane</keyword>
<evidence type="ECO:0000313" key="6">
    <source>
        <dbReference type="Proteomes" id="UP000245539"/>
    </source>
</evidence>
<feature type="transmembrane region" description="Helical" evidence="3">
    <location>
        <begin position="27"/>
        <end position="46"/>
    </location>
</feature>
<name>A0A317C833_9GAMM</name>
<evidence type="ECO:0000313" key="5">
    <source>
        <dbReference type="EMBL" id="PWQ94815.1"/>
    </source>
</evidence>
<dbReference type="InterPro" id="IPR013785">
    <property type="entry name" value="Aldolase_TIM"/>
</dbReference>
<dbReference type="InterPro" id="IPR002932">
    <property type="entry name" value="Glu_synthdom"/>
</dbReference>
<evidence type="ECO:0000256" key="3">
    <source>
        <dbReference type="SAM" id="Phobius"/>
    </source>
</evidence>
<dbReference type="InterPro" id="IPR024188">
    <property type="entry name" value="GltB"/>
</dbReference>
<evidence type="ECO:0000259" key="4">
    <source>
        <dbReference type="Pfam" id="PF01645"/>
    </source>
</evidence>